<keyword evidence="3" id="KW-0175">Coiled coil</keyword>
<evidence type="ECO:0000313" key="8">
    <source>
        <dbReference type="RefSeq" id="XP_018826563.1"/>
    </source>
</evidence>
<dbReference type="OrthoDB" id="6270329at2759"/>
<evidence type="ECO:0000256" key="1">
    <source>
        <dbReference type="ARBA" id="ARBA00004049"/>
    </source>
</evidence>
<sequence length="271" mass="31756">MGSQSSPNGWWSKNEMVYGDDDPFLFQNQMPSVEYLSSGYSLMDWQYELPIVESFLDAFPLMQERFPTDDDPLYTPLELESIATSTVIQDDVCYGYGSRLGVWNEMDTNIKPENQDLMLCENDKKDTDRSEEEGKMKRDCREERCSSSSRLLSRKTISQLFYMPIMQAAKELNVGLTLLKKRCRELGIRRWPHRKLMSLQTLIKDIEVLGKEEGEESEAKLRNAIEILEREKKLLEEIPDMQLEDNTKRLRQACFKANYKKRKLGRDRSMM</sequence>
<dbReference type="GO" id="GO:0003677">
    <property type="term" value="F:DNA binding"/>
    <property type="evidence" value="ECO:0007669"/>
    <property type="project" value="UniProtKB-KW"/>
</dbReference>
<proteinExistence type="predicted"/>
<comment type="function">
    <text evidence="1">Putative transcription factor.</text>
</comment>
<evidence type="ECO:0000256" key="5">
    <source>
        <dbReference type="ARBA" id="ARBA00023163"/>
    </source>
</evidence>
<dbReference type="PANTHER" id="PTHR46373:SF20">
    <property type="entry name" value="PROTEIN RKD1"/>
    <property type="match status" value="1"/>
</dbReference>
<dbReference type="KEGG" id="jre:108995442"/>
<dbReference type="Gramene" id="Jr02_05800_p1">
    <property type="protein sequence ID" value="cds.Jr02_05800_p1"/>
    <property type="gene ID" value="Jr02_05800"/>
</dbReference>
<accession>A0A2I4F4I4</accession>
<protein>
    <submittedName>
        <fullName evidence="8">Protein RKD2-like</fullName>
    </submittedName>
</protein>
<keyword evidence="6" id="KW-0539">Nucleus</keyword>
<dbReference type="PROSITE" id="PS51519">
    <property type="entry name" value="RWP_RK"/>
    <property type="match status" value="1"/>
</dbReference>
<keyword evidence="7" id="KW-1185">Reference proteome</keyword>
<reference evidence="8" key="1">
    <citation type="submission" date="2025-08" db="UniProtKB">
        <authorList>
            <consortium name="RefSeq"/>
        </authorList>
    </citation>
    <scope>IDENTIFICATION</scope>
    <source>
        <tissue evidence="8">Leaves</tissue>
    </source>
</reference>
<dbReference type="Proteomes" id="UP000235220">
    <property type="component" value="Chromosome 2"/>
</dbReference>
<organism evidence="7 8">
    <name type="scientific">Juglans regia</name>
    <name type="common">English walnut</name>
    <dbReference type="NCBI Taxonomy" id="51240"/>
    <lineage>
        <taxon>Eukaryota</taxon>
        <taxon>Viridiplantae</taxon>
        <taxon>Streptophyta</taxon>
        <taxon>Embryophyta</taxon>
        <taxon>Tracheophyta</taxon>
        <taxon>Spermatophyta</taxon>
        <taxon>Magnoliopsida</taxon>
        <taxon>eudicotyledons</taxon>
        <taxon>Gunneridae</taxon>
        <taxon>Pentapetalae</taxon>
        <taxon>rosids</taxon>
        <taxon>fabids</taxon>
        <taxon>Fagales</taxon>
        <taxon>Juglandaceae</taxon>
        <taxon>Juglans</taxon>
    </lineage>
</organism>
<gene>
    <name evidence="8" type="primary">LOC108995442</name>
</gene>
<dbReference type="GO" id="GO:0003700">
    <property type="term" value="F:DNA-binding transcription factor activity"/>
    <property type="evidence" value="ECO:0007669"/>
    <property type="project" value="InterPro"/>
</dbReference>
<evidence type="ECO:0000313" key="7">
    <source>
        <dbReference type="Proteomes" id="UP000235220"/>
    </source>
</evidence>
<keyword evidence="5" id="KW-0804">Transcription</keyword>
<keyword evidence="2" id="KW-0805">Transcription regulation</keyword>
<evidence type="ECO:0000256" key="6">
    <source>
        <dbReference type="ARBA" id="ARBA00023242"/>
    </source>
</evidence>
<evidence type="ECO:0000256" key="3">
    <source>
        <dbReference type="ARBA" id="ARBA00023054"/>
    </source>
</evidence>
<name>A0A2I4F4I4_JUGRE</name>
<dbReference type="STRING" id="51240.A0A2I4F4I4"/>
<evidence type="ECO:0000256" key="4">
    <source>
        <dbReference type="ARBA" id="ARBA00023125"/>
    </source>
</evidence>
<dbReference type="RefSeq" id="XP_018826563.1">
    <property type="nucleotide sequence ID" value="XM_018971018.2"/>
</dbReference>
<keyword evidence="4" id="KW-0238">DNA-binding</keyword>
<dbReference type="PANTHER" id="PTHR46373">
    <property type="entry name" value="PROTEIN RKD4"/>
    <property type="match status" value="1"/>
</dbReference>
<dbReference type="InterPro" id="IPR044607">
    <property type="entry name" value="RKD-like"/>
</dbReference>
<evidence type="ECO:0000256" key="2">
    <source>
        <dbReference type="ARBA" id="ARBA00023015"/>
    </source>
</evidence>
<dbReference type="AlphaFoldDB" id="A0A2I4F4I4"/>
<dbReference type="GeneID" id="108995442"/>
<dbReference type="InterPro" id="IPR003035">
    <property type="entry name" value="RWP-RK_dom"/>
</dbReference>
<dbReference type="Pfam" id="PF02042">
    <property type="entry name" value="RWP-RK"/>
    <property type="match status" value="1"/>
</dbReference>